<dbReference type="Proteomes" id="UP000822688">
    <property type="component" value="Chromosome V"/>
</dbReference>
<dbReference type="AlphaFoldDB" id="A0A8T0HQB9"/>
<dbReference type="EMBL" id="CM026426">
    <property type="protein sequence ID" value="KAG0572768.1"/>
    <property type="molecule type" value="Genomic_DNA"/>
</dbReference>
<evidence type="ECO:0000313" key="1">
    <source>
        <dbReference type="EMBL" id="KAG0572768.1"/>
    </source>
</evidence>
<reference evidence="1" key="1">
    <citation type="submission" date="2020-06" db="EMBL/GenBank/DDBJ databases">
        <title>WGS assembly of Ceratodon purpureus strain R40.</title>
        <authorList>
            <person name="Carey S.B."/>
            <person name="Jenkins J."/>
            <person name="Shu S."/>
            <person name="Lovell J.T."/>
            <person name="Sreedasyam A."/>
            <person name="Maumus F."/>
            <person name="Tiley G.P."/>
            <person name="Fernandez-Pozo N."/>
            <person name="Barry K."/>
            <person name="Chen C."/>
            <person name="Wang M."/>
            <person name="Lipzen A."/>
            <person name="Daum C."/>
            <person name="Saski C.A."/>
            <person name="Payton A.C."/>
            <person name="Mcbreen J.C."/>
            <person name="Conrad R.E."/>
            <person name="Kollar L.M."/>
            <person name="Olsson S."/>
            <person name="Huttunen S."/>
            <person name="Landis J.B."/>
            <person name="Wickett N.J."/>
            <person name="Johnson M.G."/>
            <person name="Rensing S.A."/>
            <person name="Grimwood J."/>
            <person name="Schmutz J."/>
            <person name="Mcdaniel S.F."/>
        </authorList>
    </citation>
    <scope>NUCLEOTIDE SEQUENCE</scope>
    <source>
        <strain evidence="1">R40</strain>
    </source>
</reference>
<sequence>MRQSSNREGKSYLYLLPTAGEEFHSHIFFLLASSSDYFFMCKFLVLRLRALSLAVDCVFGVAWLRFSISAGAVRGILSPSVASSVALRSGCMISVGAVATPRSASLRSKQTMLPVLCVYTI</sequence>
<protein>
    <submittedName>
        <fullName evidence="1">Uncharacterized protein</fullName>
    </submittedName>
</protein>
<evidence type="ECO:0000313" key="2">
    <source>
        <dbReference type="Proteomes" id="UP000822688"/>
    </source>
</evidence>
<organism evidence="1 2">
    <name type="scientific">Ceratodon purpureus</name>
    <name type="common">Fire moss</name>
    <name type="synonym">Dicranum purpureum</name>
    <dbReference type="NCBI Taxonomy" id="3225"/>
    <lineage>
        <taxon>Eukaryota</taxon>
        <taxon>Viridiplantae</taxon>
        <taxon>Streptophyta</taxon>
        <taxon>Embryophyta</taxon>
        <taxon>Bryophyta</taxon>
        <taxon>Bryophytina</taxon>
        <taxon>Bryopsida</taxon>
        <taxon>Dicranidae</taxon>
        <taxon>Pseudoditrichales</taxon>
        <taxon>Ditrichaceae</taxon>
        <taxon>Ceratodon</taxon>
    </lineage>
</organism>
<gene>
    <name evidence="1" type="ORF">KC19_VG123200</name>
</gene>
<comment type="caution">
    <text evidence="1">The sequence shown here is derived from an EMBL/GenBank/DDBJ whole genome shotgun (WGS) entry which is preliminary data.</text>
</comment>
<accession>A0A8T0HQB9</accession>
<name>A0A8T0HQB9_CERPU</name>
<keyword evidence="2" id="KW-1185">Reference proteome</keyword>
<proteinExistence type="predicted"/>